<dbReference type="PANTHER" id="PTHR43285:SF2">
    <property type="entry name" value="ANTHRANILATE PHOSPHORIBOSYLTRANSFERASE"/>
    <property type="match status" value="1"/>
</dbReference>
<dbReference type="Pfam" id="PF00591">
    <property type="entry name" value="Glycos_transf_3"/>
    <property type="match status" value="1"/>
</dbReference>
<comment type="function">
    <text evidence="9">Catalyzes the transfer of the phosphoribosyl group of 5-phosphorylribose-1-pyrophosphate (PRPP) to anthranilate to yield N-(5'-phosphoribosyl)-anthranilate (PRA).</text>
</comment>
<sequence>MSTIDIKQAINKVVEGESLTKSEARDVMRTIMDGEATAAQIGALIAALRMKGETVQEIAGFAEIMREKAVQLPHNQTGVLDTCGTGGSGIRKFNISTTSAIICAALGVPVAKHGNRAMSGKSGSADVLEALGVNISINHEQAGRCLDEIKICFMFAQNYHPSMKHAAGPRKELGIRNIFNLLGPLTNPANAEYQVMGVYDRSKTELIAGVLKELGLKAALVVGSYDGLDEISIAAPTRVSELKDGQITTYDITPQELGLSESPLEQILGGEPAHNAKIVREVLGGARNAYRDIVLANAGASLYAAQRCASMAEGVQLAAHAIDSGAALAKLNELIDYTGVVSHVS</sequence>
<accession>A0A916VE59</accession>
<dbReference type="Proteomes" id="UP000654993">
    <property type="component" value="Unassembled WGS sequence"/>
</dbReference>
<dbReference type="InterPro" id="IPR005940">
    <property type="entry name" value="Anthranilate_Pribosyl_Tfrase"/>
</dbReference>
<feature type="binding site" evidence="9">
    <location>
        <begin position="87"/>
        <end position="88"/>
    </location>
    <ligand>
        <name>5-phospho-alpha-D-ribose 1-diphosphate</name>
        <dbReference type="ChEBI" id="CHEBI:58017"/>
    </ligand>
</feature>
<dbReference type="FunFam" id="3.40.1030.10:FF:000002">
    <property type="entry name" value="Anthranilate phosphoribosyltransferase"/>
    <property type="match status" value="1"/>
</dbReference>
<feature type="binding site" evidence="9">
    <location>
        <position position="96"/>
    </location>
    <ligand>
        <name>Mg(2+)</name>
        <dbReference type="ChEBI" id="CHEBI:18420"/>
        <label>1</label>
    </ligand>
</feature>
<keyword evidence="13" id="KW-1185">Reference proteome</keyword>
<dbReference type="GO" id="GO:0004048">
    <property type="term" value="F:anthranilate phosphoribosyltransferase activity"/>
    <property type="evidence" value="ECO:0007669"/>
    <property type="project" value="UniProtKB-UniRule"/>
</dbReference>
<feature type="binding site" evidence="9">
    <location>
        <position position="170"/>
    </location>
    <ligand>
        <name>anthranilate</name>
        <dbReference type="ChEBI" id="CHEBI:16567"/>
        <label>2</label>
    </ligand>
</feature>
<comment type="subunit">
    <text evidence="9">Homodimer.</text>
</comment>
<feature type="binding site" evidence="9">
    <location>
        <position position="115"/>
    </location>
    <ligand>
        <name>anthranilate</name>
        <dbReference type="ChEBI" id="CHEBI:16567"/>
        <label>1</label>
    </ligand>
</feature>
<dbReference type="InterPro" id="IPR036320">
    <property type="entry name" value="Glycosyl_Trfase_fam3_N_dom_sf"/>
</dbReference>
<organism evidence="12 13">
    <name type="scientific">Insulibacter thermoxylanivorax</name>
    <dbReference type="NCBI Taxonomy" id="2749268"/>
    <lineage>
        <taxon>Bacteria</taxon>
        <taxon>Bacillati</taxon>
        <taxon>Bacillota</taxon>
        <taxon>Bacilli</taxon>
        <taxon>Bacillales</taxon>
        <taxon>Paenibacillaceae</taxon>
        <taxon>Insulibacter</taxon>
    </lineage>
</organism>
<dbReference type="RefSeq" id="WP_200965180.1">
    <property type="nucleotide sequence ID" value="NZ_BMAQ01000001.1"/>
</dbReference>
<dbReference type="NCBIfam" id="TIGR01245">
    <property type="entry name" value="trpD"/>
    <property type="match status" value="1"/>
</dbReference>
<dbReference type="PANTHER" id="PTHR43285">
    <property type="entry name" value="ANTHRANILATE PHOSPHORIBOSYLTRANSFERASE"/>
    <property type="match status" value="1"/>
</dbReference>
<dbReference type="GO" id="GO:0000287">
    <property type="term" value="F:magnesium ion binding"/>
    <property type="evidence" value="ECO:0007669"/>
    <property type="project" value="UniProtKB-UniRule"/>
</dbReference>
<evidence type="ECO:0000256" key="6">
    <source>
        <dbReference type="ARBA" id="ARBA00023141"/>
    </source>
</evidence>
<comment type="caution">
    <text evidence="12">The sequence shown here is derived from an EMBL/GenBank/DDBJ whole genome shotgun (WGS) entry which is preliminary data.</text>
</comment>
<feature type="binding site" evidence="9">
    <location>
        <position position="84"/>
    </location>
    <ligand>
        <name>anthranilate</name>
        <dbReference type="ChEBI" id="CHEBI:16567"/>
        <label>1</label>
    </ligand>
</feature>
<feature type="binding site" evidence="9">
    <location>
        <position position="230"/>
    </location>
    <ligand>
        <name>Mg(2+)</name>
        <dbReference type="ChEBI" id="CHEBI:18420"/>
        <label>1</label>
    </ligand>
</feature>
<protein>
    <recommendedName>
        <fullName evidence="9">Anthranilate phosphoribosyltransferase</fullName>
        <ecNumber evidence="9">2.4.2.18</ecNumber>
    </recommendedName>
</protein>
<evidence type="ECO:0000256" key="4">
    <source>
        <dbReference type="ARBA" id="ARBA00022679"/>
    </source>
</evidence>
<dbReference type="InterPro" id="IPR017459">
    <property type="entry name" value="Glycosyl_Trfase_fam3_N_dom"/>
</dbReference>
<comment type="similarity">
    <text evidence="9">Belongs to the anthranilate phosphoribosyltransferase family.</text>
</comment>
<dbReference type="SUPFAM" id="SSF47648">
    <property type="entry name" value="Nucleoside phosphorylase/phosphoribosyltransferase N-terminal domain"/>
    <property type="match status" value="1"/>
</dbReference>
<gene>
    <name evidence="9" type="primary">trpD</name>
    <name evidence="12" type="ORF">PRECH8_01880</name>
</gene>
<dbReference type="AlphaFoldDB" id="A0A916VE59"/>
<dbReference type="InterPro" id="IPR035902">
    <property type="entry name" value="Nuc_phospho_transferase"/>
</dbReference>
<reference evidence="12" key="2">
    <citation type="journal article" date="2021" name="Data Brief">
        <title>Draft genome sequence data of the facultative, thermophilic, xylanolytic bacterium Paenibacillus sp. strain DA-C8.</title>
        <authorList>
            <person name="Chhe C."/>
            <person name="Uke A."/>
            <person name="Baramee S."/>
            <person name="Ungkulpasvich U."/>
            <person name="Tachaapaikoon C."/>
            <person name="Pason P."/>
            <person name="Waeonukul R."/>
            <person name="Ratanakhanokchai K."/>
            <person name="Kosugi A."/>
        </authorList>
    </citation>
    <scope>NUCLEOTIDE SEQUENCE</scope>
    <source>
        <strain evidence="12">DA-C8</strain>
    </source>
</reference>
<keyword evidence="4 9" id="KW-0808">Transferase</keyword>
<keyword evidence="2 9" id="KW-0028">Amino-acid biosynthesis</keyword>
<keyword evidence="5 9" id="KW-0822">Tryptophan biosynthesis</keyword>
<feature type="domain" description="Glycosyl transferase family 3" evidence="10">
    <location>
        <begin position="78"/>
        <end position="328"/>
    </location>
</feature>
<dbReference type="Pfam" id="PF02885">
    <property type="entry name" value="Glycos_trans_3N"/>
    <property type="match status" value="1"/>
</dbReference>
<feature type="domain" description="Glycosyl transferase family 3 N-terminal" evidence="11">
    <location>
        <begin position="7"/>
        <end position="69"/>
    </location>
</feature>
<dbReference type="EMBL" id="BMAQ01000001">
    <property type="protein sequence ID" value="GFR36892.1"/>
    <property type="molecule type" value="Genomic_DNA"/>
</dbReference>
<dbReference type="GO" id="GO:0000162">
    <property type="term" value="P:L-tryptophan biosynthetic process"/>
    <property type="evidence" value="ECO:0007669"/>
    <property type="project" value="UniProtKB-UniRule"/>
</dbReference>
<comment type="caution">
    <text evidence="9">Lacks conserved residue(s) required for the propagation of feature annotation.</text>
</comment>
<evidence type="ECO:0000256" key="5">
    <source>
        <dbReference type="ARBA" id="ARBA00022822"/>
    </source>
</evidence>
<comment type="cofactor">
    <cofactor evidence="9">
        <name>Mg(2+)</name>
        <dbReference type="ChEBI" id="CHEBI:18420"/>
    </cofactor>
    <text evidence="9">Binds 2 magnesium ions per monomer.</text>
</comment>
<proteinExistence type="inferred from homology"/>
<feature type="binding site" evidence="9">
    <location>
        <begin position="94"/>
        <end position="97"/>
    </location>
    <ligand>
        <name>5-phospho-alpha-D-ribose 1-diphosphate</name>
        <dbReference type="ChEBI" id="CHEBI:58017"/>
    </ligand>
</feature>
<evidence type="ECO:0000313" key="12">
    <source>
        <dbReference type="EMBL" id="GFR36892.1"/>
    </source>
</evidence>
<reference evidence="12" key="1">
    <citation type="submission" date="2020-08" db="EMBL/GenBank/DDBJ databases">
        <authorList>
            <person name="Uke A."/>
            <person name="Chhe C."/>
            <person name="Baramee S."/>
            <person name="Kosugi A."/>
        </authorList>
    </citation>
    <scope>NUCLEOTIDE SEQUENCE</scope>
    <source>
        <strain evidence="12">DA-C8</strain>
    </source>
</reference>
<evidence type="ECO:0000256" key="3">
    <source>
        <dbReference type="ARBA" id="ARBA00022676"/>
    </source>
</evidence>
<feature type="binding site" evidence="9">
    <location>
        <position position="84"/>
    </location>
    <ligand>
        <name>5-phospho-alpha-D-ribose 1-diphosphate</name>
        <dbReference type="ChEBI" id="CHEBI:58017"/>
    </ligand>
</feature>
<comment type="catalytic activity">
    <reaction evidence="7 9">
        <text>N-(5-phospho-beta-D-ribosyl)anthranilate + diphosphate = 5-phospho-alpha-D-ribose 1-diphosphate + anthranilate</text>
        <dbReference type="Rhea" id="RHEA:11768"/>
        <dbReference type="ChEBI" id="CHEBI:16567"/>
        <dbReference type="ChEBI" id="CHEBI:18277"/>
        <dbReference type="ChEBI" id="CHEBI:33019"/>
        <dbReference type="ChEBI" id="CHEBI:58017"/>
        <dbReference type="EC" id="2.4.2.18"/>
    </reaction>
</comment>
<dbReference type="Gene3D" id="3.40.1030.10">
    <property type="entry name" value="Nucleoside phosphorylase/phosphoribosyltransferase catalytic domain"/>
    <property type="match status" value="1"/>
</dbReference>
<dbReference type="InterPro" id="IPR000312">
    <property type="entry name" value="Glycosyl_Trfase_fam3"/>
</dbReference>
<evidence type="ECO:0000259" key="10">
    <source>
        <dbReference type="Pfam" id="PF00591"/>
    </source>
</evidence>
<dbReference type="HAMAP" id="MF_00211">
    <property type="entry name" value="TrpD"/>
    <property type="match status" value="1"/>
</dbReference>
<dbReference type="GO" id="GO:0005829">
    <property type="term" value="C:cytosol"/>
    <property type="evidence" value="ECO:0007669"/>
    <property type="project" value="TreeGrafter"/>
</dbReference>
<keyword evidence="6 9" id="KW-0057">Aromatic amino acid biosynthesis</keyword>
<dbReference type="EC" id="2.4.2.18" evidence="9"/>
<comment type="similarity">
    <text evidence="8">In the C-terminal section; belongs to the anthranilate phosphoribosyltransferase family.</text>
</comment>
<name>A0A916VE59_9BACL</name>
<keyword evidence="9" id="KW-0460">Magnesium</keyword>
<evidence type="ECO:0000256" key="1">
    <source>
        <dbReference type="ARBA" id="ARBA00004907"/>
    </source>
</evidence>
<keyword evidence="3 9" id="KW-0328">Glycosyltransferase</keyword>
<evidence type="ECO:0000256" key="8">
    <source>
        <dbReference type="ARBA" id="ARBA00061188"/>
    </source>
</evidence>
<evidence type="ECO:0000256" key="9">
    <source>
        <dbReference type="HAMAP-Rule" id="MF_00211"/>
    </source>
</evidence>
<evidence type="ECO:0000256" key="2">
    <source>
        <dbReference type="ARBA" id="ARBA00022605"/>
    </source>
</evidence>
<dbReference type="SUPFAM" id="SSF52418">
    <property type="entry name" value="Nucleoside phosphorylase/phosphoribosyltransferase catalytic domain"/>
    <property type="match status" value="1"/>
</dbReference>
<comment type="pathway">
    <text evidence="1 9">Amino-acid biosynthesis; L-tryptophan biosynthesis; L-tryptophan from chorismate: step 2/5.</text>
</comment>
<dbReference type="Gene3D" id="1.20.970.10">
    <property type="entry name" value="Transferase, Pyrimidine Nucleoside Phosphorylase, Chain C"/>
    <property type="match status" value="1"/>
</dbReference>
<evidence type="ECO:0000259" key="11">
    <source>
        <dbReference type="Pfam" id="PF02885"/>
    </source>
</evidence>
<evidence type="ECO:0000256" key="7">
    <source>
        <dbReference type="ARBA" id="ARBA00052328"/>
    </source>
</evidence>
<feature type="binding site" evidence="9">
    <location>
        <position position="124"/>
    </location>
    <ligand>
        <name>5-phospho-alpha-D-ribose 1-diphosphate</name>
        <dbReference type="ChEBI" id="CHEBI:58017"/>
    </ligand>
</feature>
<feature type="binding site" evidence="9">
    <location>
        <begin position="112"/>
        <end position="120"/>
    </location>
    <ligand>
        <name>5-phospho-alpha-D-ribose 1-diphosphate</name>
        <dbReference type="ChEBI" id="CHEBI:58017"/>
    </ligand>
</feature>
<keyword evidence="9" id="KW-0479">Metal-binding</keyword>
<evidence type="ECO:0000313" key="13">
    <source>
        <dbReference type="Proteomes" id="UP000654993"/>
    </source>
</evidence>
<feature type="binding site" evidence="9">
    <location>
        <position position="230"/>
    </location>
    <ligand>
        <name>Mg(2+)</name>
        <dbReference type="ChEBI" id="CHEBI:18420"/>
        <label>2</label>
    </ligand>
</feature>
<feature type="binding site" evidence="9">
    <location>
        <position position="229"/>
    </location>
    <ligand>
        <name>Mg(2+)</name>
        <dbReference type="ChEBI" id="CHEBI:18420"/>
        <label>2</label>
    </ligand>
</feature>